<dbReference type="EMBL" id="AAOG01000003">
    <property type="protein sequence ID" value="EAR12221.1"/>
    <property type="molecule type" value="Genomic_DNA"/>
</dbReference>
<reference evidence="1 2" key="1">
    <citation type="submission" date="2006-02" db="EMBL/GenBank/DDBJ databases">
        <authorList>
            <person name="Murray A."/>
            <person name="Staley J."/>
            <person name="Ferriera S."/>
            <person name="Johnson J."/>
            <person name="Kravitz S."/>
            <person name="Halpern A."/>
            <person name="Remington K."/>
            <person name="Beeson K."/>
            <person name="Tran B."/>
            <person name="Rogers Y.-H."/>
            <person name="Friedman R."/>
            <person name="Venter J.C."/>
        </authorList>
    </citation>
    <scope>NUCLEOTIDE SEQUENCE [LARGE SCALE GENOMIC DNA]</scope>
    <source>
        <strain evidence="1 2">23-P</strain>
    </source>
</reference>
<evidence type="ECO:0000313" key="2">
    <source>
        <dbReference type="Proteomes" id="UP000003053"/>
    </source>
</evidence>
<sequence length="48" mass="5764">MGAKLKEQKKPLEDNTAFKYIEKKWVLSLKKNQLNTLLHFKIKIYSQQ</sequence>
<accession>A4C268</accession>
<evidence type="ECO:0000313" key="1">
    <source>
        <dbReference type="EMBL" id="EAR12221.1"/>
    </source>
</evidence>
<proteinExistence type="predicted"/>
<name>A4C268_9FLAO</name>
<protein>
    <submittedName>
        <fullName evidence="1">Uncharacterized protein</fullName>
    </submittedName>
</protein>
<dbReference type="Proteomes" id="UP000003053">
    <property type="component" value="Unassembled WGS sequence"/>
</dbReference>
<dbReference type="HOGENOM" id="CLU_3156161_0_0_10"/>
<dbReference type="AlphaFoldDB" id="A4C268"/>
<organism evidence="1 2">
    <name type="scientific">Polaribacter irgensii 23-P</name>
    <dbReference type="NCBI Taxonomy" id="313594"/>
    <lineage>
        <taxon>Bacteria</taxon>
        <taxon>Pseudomonadati</taxon>
        <taxon>Bacteroidota</taxon>
        <taxon>Flavobacteriia</taxon>
        <taxon>Flavobacteriales</taxon>
        <taxon>Flavobacteriaceae</taxon>
    </lineage>
</organism>
<dbReference type="STRING" id="313594.PI23P_12827"/>
<gene>
    <name evidence="1" type="ORF">PI23P_12827</name>
</gene>
<keyword evidence="2" id="KW-1185">Reference proteome</keyword>
<comment type="caution">
    <text evidence="1">The sequence shown here is derived from an EMBL/GenBank/DDBJ whole genome shotgun (WGS) entry which is preliminary data.</text>
</comment>